<gene>
    <name evidence="2" type="ORF">Golax_010367</name>
</gene>
<protein>
    <submittedName>
        <fullName evidence="2">Uncharacterized protein</fullName>
    </submittedName>
</protein>
<dbReference type="AlphaFoldDB" id="A0A7J8ZH88"/>
<dbReference type="PANTHER" id="PTHR48200:SF1">
    <property type="entry name" value="AMINOTRANSFERASE-LIKE PLANT MOBILE DOMAIN-CONTAINING PROTEIN"/>
    <property type="match status" value="1"/>
</dbReference>
<feature type="transmembrane region" description="Helical" evidence="1">
    <location>
        <begin position="6"/>
        <end position="23"/>
    </location>
</feature>
<dbReference type="Proteomes" id="UP000593574">
    <property type="component" value="Unassembled WGS sequence"/>
</dbReference>
<reference evidence="2 3" key="1">
    <citation type="journal article" date="2019" name="Genome Biol. Evol.">
        <title>Insights into the evolution of the New World diploid cottons (Gossypium, subgenus Houzingenia) based on genome sequencing.</title>
        <authorList>
            <person name="Grover C.E."/>
            <person name="Arick M.A. 2nd"/>
            <person name="Thrash A."/>
            <person name="Conover J.L."/>
            <person name="Sanders W.S."/>
            <person name="Peterson D.G."/>
            <person name="Frelichowski J.E."/>
            <person name="Scheffler J.A."/>
            <person name="Scheffler B.E."/>
            <person name="Wendel J.F."/>
        </authorList>
    </citation>
    <scope>NUCLEOTIDE SEQUENCE [LARGE SCALE GENOMIC DNA]</scope>
    <source>
        <strain evidence="2">4</strain>
        <tissue evidence="2">Leaf</tissue>
    </source>
</reference>
<proteinExistence type="predicted"/>
<dbReference type="EMBL" id="JABEZV010000005">
    <property type="protein sequence ID" value="MBA0711151.1"/>
    <property type="molecule type" value="Genomic_DNA"/>
</dbReference>
<keyword evidence="3" id="KW-1185">Reference proteome</keyword>
<name>A0A7J8ZH88_9ROSI</name>
<dbReference type="PANTHER" id="PTHR48200">
    <property type="entry name" value="PROTEIN, PUTATIVE-RELATED"/>
    <property type="match status" value="1"/>
</dbReference>
<accession>A0A7J8ZH88</accession>
<comment type="caution">
    <text evidence="2">The sequence shown here is derived from an EMBL/GenBank/DDBJ whole genome shotgun (WGS) entry which is preliminary data.</text>
</comment>
<keyword evidence="1" id="KW-0472">Membrane</keyword>
<organism evidence="2 3">
    <name type="scientific">Gossypium laxum</name>
    <dbReference type="NCBI Taxonomy" id="34288"/>
    <lineage>
        <taxon>Eukaryota</taxon>
        <taxon>Viridiplantae</taxon>
        <taxon>Streptophyta</taxon>
        <taxon>Embryophyta</taxon>
        <taxon>Tracheophyta</taxon>
        <taxon>Spermatophyta</taxon>
        <taxon>Magnoliopsida</taxon>
        <taxon>eudicotyledons</taxon>
        <taxon>Gunneridae</taxon>
        <taxon>Pentapetalae</taxon>
        <taxon>rosids</taxon>
        <taxon>malvids</taxon>
        <taxon>Malvales</taxon>
        <taxon>Malvaceae</taxon>
        <taxon>Malvoideae</taxon>
        <taxon>Gossypium</taxon>
    </lineage>
</organism>
<evidence type="ECO:0000313" key="2">
    <source>
        <dbReference type="EMBL" id="MBA0711151.1"/>
    </source>
</evidence>
<sequence>MGKGSGDRHLALFAFAVYGLIVFPKAPRYVPLIGAWGAISYSSLMVLSQYGYDQCVPATTSLNSVKASVQDPEFWKKLEEI</sequence>
<evidence type="ECO:0000256" key="1">
    <source>
        <dbReference type="SAM" id="Phobius"/>
    </source>
</evidence>
<keyword evidence="1" id="KW-0812">Transmembrane</keyword>
<keyword evidence="1" id="KW-1133">Transmembrane helix</keyword>
<evidence type="ECO:0000313" key="3">
    <source>
        <dbReference type="Proteomes" id="UP000593574"/>
    </source>
</evidence>